<accession>A0A1J4L2D8</accession>
<proteinExistence type="predicted"/>
<name>A0A1J4L2D8_9EUKA</name>
<protein>
    <submittedName>
        <fullName evidence="1">Uncharacterized protein</fullName>
    </submittedName>
</protein>
<dbReference type="AlphaFoldDB" id="A0A1J4L2D8"/>
<comment type="caution">
    <text evidence="1">The sequence shown here is derived from an EMBL/GenBank/DDBJ whole genome shotgun (WGS) entry which is preliminary data.</text>
</comment>
<sequence length="1027" mass="119189">MQRDEKEPLTIPKKPPDILIETLAIRSLLMFQKNPSIIYFSSIQKERAVEIIKSLLYSNPPFLYSPRRNHGSEIFHWFLYCLMNLLGVEDDKYDPYSLYFLELFQSKSTTATNFYKTIQTPIKTLIDFVNLLKFVEEYPSLYCALKPYCNLSFTKDEADDLLEKLQLPALSLFNDEIINSLDVVRIVKKTPIEIYSLPYAYTCLTFSKNYQILNTSIVIFPDTSQFIDDIILSAINTSLISQKHFADLIYKTSTTLFMSDKIEKALKAATIFPEYSDWVFTAIISRRMHDQNFLDRVLPNIQKIISKNSIFSDLVERISNDDNFYNTLKQTTGIYVEPKKYITESVPFIYRKYLINYNFDPFLSLSSQKLFIISDKNREIDNTFVCAFFVIFYIIKASETSSISNNNQLDVIIAKINETLCRIRECDRDKIIIDGFSLLFIKIRDRFIFSTNTASLIISELTSFAVSEKVMKLLKDSLKKLQITQSISNENDPQRIEDALVPIKSLVLKYLIMGDVEIAQRIAVLNPQLQLLLSDYKNLQIYRKSENYVNTLLQNENEENILSLHEIALCFHNDQEIIDRAYFYLNDSVNANSVNDKIVKNENNEINMELLKLLGERRNRIGKNLLKCVKKCKSERILKFNQILSNLSLTEWTKTKTITSKTPLFSGFVSYMNSIIPVLLETNSAKTVGEAISISHYEIITQLLKAKKFDIAEKIAKSFNTSIVDYVLSDPAIDRNYIQEILDPYPIVLITDKLMTFNKFDENDEYNQMNKYGTLKRFYLSKNKSKNIGDHKETFEYYDYSLQNGCGNSFFINSLKDLLNKNLNRSMNEKDIEILIEISYRLPSDEFVAIVESYLSKIDIISLGKTSKSLGCDFSFCEKVELLANIQLSIKEKPFPLKNSYSKLLSNREIKLAKEFLKFYRYEIDAIALTRKEILYSLHNNLPVIDLFEIIPNSRKEIIESLPIRYHSILDGFHSHFSENIPSHWKPASDPLTLLINNISDHKNVVEFLMSHSAVDFDVNFQQLLLK</sequence>
<dbReference type="VEuPathDB" id="TrichDB:TRFO_13450"/>
<dbReference type="GeneID" id="94831959"/>
<dbReference type="RefSeq" id="XP_068369260.1">
    <property type="nucleotide sequence ID" value="XM_068497255.1"/>
</dbReference>
<evidence type="ECO:0000313" key="2">
    <source>
        <dbReference type="Proteomes" id="UP000179807"/>
    </source>
</evidence>
<organism evidence="1 2">
    <name type="scientific">Tritrichomonas foetus</name>
    <dbReference type="NCBI Taxonomy" id="1144522"/>
    <lineage>
        <taxon>Eukaryota</taxon>
        <taxon>Metamonada</taxon>
        <taxon>Parabasalia</taxon>
        <taxon>Tritrichomonadida</taxon>
        <taxon>Tritrichomonadidae</taxon>
        <taxon>Tritrichomonas</taxon>
    </lineage>
</organism>
<gene>
    <name evidence="1" type="ORF">TRFO_13450</name>
</gene>
<dbReference type="Proteomes" id="UP000179807">
    <property type="component" value="Unassembled WGS sequence"/>
</dbReference>
<reference evidence="1" key="1">
    <citation type="submission" date="2016-10" db="EMBL/GenBank/DDBJ databases">
        <authorList>
            <person name="Benchimol M."/>
            <person name="Almeida L.G."/>
            <person name="Vasconcelos A.T."/>
            <person name="Perreira-Neves A."/>
            <person name="Rosa I.A."/>
            <person name="Tasca T."/>
            <person name="Bogo M.R."/>
            <person name="de Souza W."/>
        </authorList>
    </citation>
    <scope>NUCLEOTIDE SEQUENCE [LARGE SCALE GENOMIC DNA]</scope>
    <source>
        <strain evidence="1">K</strain>
    </source>
</reference>
<keyword evidence="2" id="KW-1185">Reference proteome</keyword>
<evidence type="ECO:0000313" key="1">
    <source>
        <dbReference type="EMBL" id="OHT16124.1"/>
    </source>
</evidence>
<dbReference type="EMBL" id="MLAK01000145">
    <property type="protein sequence ID" value="OHT16124.1"/>
    <property type="molecule type" value="Genomic_DNA"/>
</dbReference>